<comment type="subcellular location">
    <subcellularLocation>
        <location evidence="1">Virion</location>
    </subcellularLocation>
</comment>
<dbReference type="GO" id="GO:0019028">
    <property type="term" value="C:viral capsid"/>
    <property type="evidence" value="ECO:0007669"/>
    <property type="project" value="UniProtKB-KW"/>
</dbReference>
<dbReference type="Pfam" id="PF07068">
    <property type="entry name" value="Gp23"/>
    <property type="match status" value="1"/>
</dbReference>
<protein>
    <submittedName>
        <fullName evidence="4">Major capsid protein</fullName>
    </submittedName>
</protein>
<keyword evidence="3" id="KW-0946">Virion</keyword>
<keyword evidence="2" id="KW-0167">Capsid protein</keyword>
<dbReference type="EMBL" id="BK015652">
    <property type="protein sequence ID" value="DAE18165.1"/>
    <property type="molecule type" value="Genomic_DNA"/>
</dbReference>
<proteinExistence type="predicted"/>
<organism evidence="4">
    <name type="scientific">Myoviridae sp. ctdNl2</name>
    <dbReference type="NCBI Taxonomy" id="2825140"/>
    <lineage>
        <taxon>Viruses</taxon>
        <taxon>Duplodnaviria</taxon>
        <taxon>Heunggongvirae</taxon>
        <taxon>Uroviricota</taxon>
        <taxon>Caudoviricetes</taxon>
    </lineage>
</organism>
<evidence type="ECO:0000256" key="3">
    <source>
        <dbReference type="ARBA" id="ARBA00022844"/>
    </source>
</evidence>
<evidence type="ECO:0000313" key="4">
    <source>
        <dbReference type="EMBL" id="DAE18165.1"/>
    </source>
</evidence>
<sequence length="191" mass="21402">METIILVTKGMQDLLKIAGSQSTWNKLPEYKGQDVKTHEATLFNAINDASNTILGNTKRYEATFIICGKNAATYIESLNTNIGQVREIFKRVSTNGIVGGPHLVGILDEKYKVYKNPYYPDNEILVGAKGEMFIEAGYIYAPYLPLFASQLLVDADFKAQRGFCTLYAKKAVNKYMYHRLTLVDNKQVAAN</sequence>
<name>A0A8S5QHD5_9CAUD</name>
<reference evidence="4" key="1">
    <citation type="journal article" date="2021" name="Proc. Natl. Acad. Sci. U.S.A.">
        <title>A Catalog of Tens of Thousands of Viruses from Human Metagenomes Reveals Hidden Associations with Chronic Diseases.</title>
        <authorList>
            <person name="Tisza M.J."/>
            <person name="Buck C.B."/>
        </authorList>
    </citation>
    <scope>NUCLEOTIDE SEQUENCE</scope>
    <source>
        <strain evidence="4">CtdNl2</strain>
    </source>
</reference>
<dbReference type="InterPro" id="IPR010762">
    <property type="entry name" value="Gp23/Gp24_T4-like"/>
</dbReference>
<accession>A0A8S5QHD5</accession>
<evidence type="ECO:0000256" key="2">
    <source>
        <dbReference type="ARBA" id="ARBA00022561"/>
    </source>
</evidence>
<evidence type="ECO:0000256" key="1">
    <source>
        <dbReference type="ARBA" id="ARBA00004328"/>
    </source>
</evidence>